<organism evidence="3 4">
    <name type="scientific">Actinocorallia longicatena</name>
    <dbReference type="NCBI Taxonomy" id="111803"/>
    <lineage>
        <taxon>Bacteria</taxon>
        <taxon>Bacillati</taxon>
        <taxon>Actinomycetota</taxon>
        <taxon>Actinomycetes</taxon>
        <taxon>Streptosporangiales</taxon>
        <taxon>Thermomonosporaceae</taxon>
        <taxon>Actinocorallia</taxon>
    </lineage>
</organism>
<dbReference type="EMBL" id="BAAAUV010000013">
    <property type="protein sequence ID" value="GAA3223844.1"/>
    <property type="molecule type" value="Genomic_DNA"/>
</dbReference>
<gene>
    <name evidence="3" type="ORF">GCM10010468_50600</name>
</gene>
<dbReference type="PROSITE" id="PS51257">
    <property type="entry name" value="PROKAR_LIPOPROTEIN"/>
    <property type="match status" value="1"/>
</dbReference>
<accession>A0ABP6QH54</accession>
<sequence length="537" mass="56416">MMPRSLLCATTVLLMAGAVACSSSPKGVKDGCVKLRVAVSPELLAPLKAVSGSACGVTFAAQPPGKVADVLAGTLENPGLPAPDVWIPDSSLWIATARRTDEGAQLVPAKGTSLASSPIVWGVPAALAVKMASSPQKPAWRMLLPAKVSNTAAAGPALAIPDPGTSATGLSTLIATQQLSGTGKAGLQRYATALLAVRSLAVKDVGTALKSPKPTIGIMSEQAALASGGKIIVANPVEGTLSLDYPYLVTTGDEAKRKAAETLLGTVRKVDFGKAGFRTAAGRAPAGVSPLTGIDAKGPKRLAAPDPEKTAKIRKIWNRVQLGARLLEVLDVSPSMAQNVPGTTTARIAALTRQIREGFVLSPDFVSIGLWEFSTRLDGRRHYRELAPIRKLGAGSGASKHRDLLVRKIDAARPVQGSYTGLYDTILAAYREVKRAYQPDVYNTALIFTDGMNQNPYGGLSLARLLKTLKAEYDRTAPVSVVIGAYGPDIDEEPLRRIAAATNGQVYVSKDARQTQRIFQDLLVRMLCDGTDCPSNP</sequence>
<dbReference type="SMART" id="SM00327">
    <property type="entry name" value="VWA"/>
    <property type="match status" value="1"/>
</dbReference>
<evidence type="ECO:0000313" key="4">
    <source>
        <dbReference type="Proteomes" id="UP001501237"/>
    </source>
</evidence>
<dbReference type="InterPro" id="IPR002035">
    <property type="entry name" value="VWF_A"/>
</dbReference>
<feature type="chain" id="PRO_5045824732" evidence="1">
    <location>
        <begin position="21"/>
        <end position="537"/>
    </location>
</feature>
<proteinExistence type="predicted"/>
<dbReference type="InterPro" id="IPR036465">
    <property type="entry name" value="vWFA_dom_sf"/>
</dbReference>
<feature type="domain" description="VWFA" evidence="2">
    <location>
        <begin position="325"/>
        <end position="522"/>
    </location>
</feature>
<feature type="signal peptide" evidence="1">
    <location>
        <begin position="1"/>
        <end position="20"/>
    </location>
</feature>
<dbReference type="Proteomes" id="UP001501237">
    <property type="component" value="Unassembled WGS sequence"/>
</dbReference>
<keyword evidence="1" id="KW-0732">Signal</keyword>
<protein>
    <submittedName>
        <fullName evidence="3">Substrate-binding and VWA domain-containing protein</fullName>
    </submittedName>
</protein>
<dbReference type="Gene3D" id="3.40.50.410">
    <property type="entry name" value="von Willebrand factor, type A domain"/>
    <property type="match status" value="1"/>
</dbReference>
<keyword evidence="4" id="KW-1185">Reference proteome</keyword>
<evidence type="ECO:0000313" key="3">
    <source>
        <dbReference type="EMBL" id="GAA3223844.1"/>
    </source>
</evidence>
<dbReference type="SUPFAM" id="SSF53300">
    <property type="entry name" value="vWA-like"/>
    <property type="match status" value="1"/>
</dbReference>
<dbReference type="PROSITE" id="PS50234">
    <property type="entry name" value="VWFA"/>
    <property type="match status" value="1"/>
</dbReference>
<evidence type="ECO:0000256" key="1">
    <source>
        <dbReference type="SAM" id="SignalP"/>
    </source>
</evidence>
<name>A0ABP6QH54_9ACTN</name>
<comment type="caution">
    <text evidence="3">The sequence shown here is derived from an EMBL/GenBank/DDBJ whole genome shotgun (WGS) entry which is preliminary data.</text>
</comment>
<reference evidence="4" key="1">
    <citation type="journal article" date="2019" name="Int. J. Syst. Evol. Microbiol.">
        <title>The Global Catalogue of Microorganisms (GCM) 10K type strain sequencing project: providing services to taxonomists for standard genome sequencing and annotation.</title>
        <authorList>
            <consortium name="The Broad Institute Genomics Platform"/>
            <consortium name="The Broad Institute Genome Sequencing Center for Infectious Disease"/>
            <person name="Wu L."/>
            <person name="Ma J."/>
        </authorList>
    </citation>
    <scope>NUCLEOTIDE SEQUENCE [LARGE SCALE GENOMIC DNA]</scope>
    <source>
        <strain evidence="4">JCM 9377</strain>
    </source>
</reference>
<evidence type="ECO:0000259" key="2">
    <source>
        <dbReference type="PROSITE" id="PS50234"/>
    </source>
</evidence>